<accession>A0AA48M1T2</accession>
<proteinExistence type="predicted"/>
<sequence>MTHKTPKLLAMADHDALGVPWTRRTTDRLRQTDPDFPDLIEINGRLFVDADDWAAYHAILRERGARKPGRKPGRVNGVADKEVARISRDGLPAKVA</sequence>
<name>A0AA48M1T2_9ZZZZ</name>
<dbReference type="EMBL" id="OY288114">
    <property type="protein sequence ID" value="CAJ0860317.1"/>
    <property type="molecule type" value="Genomic_DNA"/>
</dbReference>
<dbReference type="AlphaFoldDB" id="A0AA48M1T2"/>
<gene>
    <name evidence="1" type="ORF">AMST5_01291</name>
</gene>
<organism evidence="1">
    <name type="scientific">freshwater sediment metagenome</name>
    <dbReference type="NCBI Taxonomy" id="556182"/>
    <lineage>
        <taxon>unclassified sequences</taxon>
        <taxon>metagenomes</taxon>
        <taxon>ecological metagenomes</taxon>
    </lineage>
</organism>
<protein>
    <submittedName>
        <fullName evidence="1">Uncharacterized protein</fullName>
    </submittedName>
</protein>
<reference evidence="1" key="1">
    <citation type="submission" date="2023-07" db="EMBL/GenBank/DDBJ databases">
        <authorList>
            <person name="Pelsma A.J. K."/>
        </authorList>
    </citation>
    <scope>NUCLEOTIDE SEQUENCE</scope>
</reference>
<evidence type="ECO:0000313" key="1">
    <source>
        <dbReference type="EMBL" id="CAJ0860317.1"/>
    </source>
</evidence>